<dbReference type="Proteomes" id="UP001207626">
    <property type="component" value="Unassembled WGS sequence"/>
</dbReference>
<dbReference type="InterPro" id="IPR013249">
    <property type="entry name" value="RNA_pol_sigma70_r4_t2"/>
</dbReference>
<accession>A0ABT4DPE9</accession>
<comment type="similarity">
    <text evidence="1">Belongs to the sigma-70 factor family. ECF subfamily.</text>
</comment>
<dbReference type="Pfam" id="PF04542">
    <property type="entry name" value="Sigma70_r2"/>
    <property type="match status" value="1"/>
</dbReference>
<evidence type="ECO:0000313" key="8">
    <source>
        <dbReference type="Proteomes" id="UP001207626"/>
    </source>
</evidence>
<dbReference type="Pfam" id="PF08281">
    <property type="entry name" value="Sigma70_r4_2"/>
    <property type="match status" value="1"/>
</dbReference>
<dbReference type="EMBL" id="JAMDLW010000006">
    <property type="protein sequence ID" value="MCY9519237.1"/>
    <property type="molecule type" value="Genomic_DNA"/>
</dbReference>
<name>A0ABT4DPE9_9BACL</name>
<keyword evidence="8" id="KW-1185">Reference proteome</keyword>
<dbReference type="InterPro" id="IPR007627">
    <property type="entry name" value="RNA_pol_sigma70_r2"/>
</dbReference>
<dbReference type="RefSeq" id="WP_087433191.1">
    <property type="nucleotide sequence ID" value="NZ_JAMDLV010000064.1"/>
</dbReference>
<proteinExistence type="inferred from homology"/>
<dbReference type="PANTHER" id="PTHR43133:SF51">
    <property type="entry name" value="RNA POLYMERASE SIGMA FACTOR"/>
    <property type="match status" value="1"/>
</dbReference>
<dbReference type="InterPro" id="IPR013325">
    <property type="entry name" value="RNA_pol_sigma_r2"/>
</dbReference>
<sequence length="182" mass="21190">MDVQIVEDVRFAQQGDCEAFIRLVSGIERSLYGVARSMLRRDEDCADAIQEAILKAFRAIHTLREPAYFRTWMFRIVINECRQIMSKQKRIVVMAELPTLSSPASDYENIEYLDLIAAIDRLEELHRIVITLHYFEDMAIKDIADLLDTTEGTVKSRLYRARAALGKYIDNPYERKNDYETC</sequence>
<keyword evidence="3" id="KW-0731">Sigma factor</keyword>
<organism evidence="7 8">
    <name type="scientific">Paenibacillus apiarius</name>
    <dbReference type="NCBI Taxonomy" id="46240"/>
    <lineage>
        <taxon>Bacteria</taxon>
        <taxon>Bacillati</taxon>
        <taxon>Bacillota</taxon>
        <taxon>Bacilli</taxon>
        <taxon>Bacillales</taxon>
        <taxon>Paenibacillaceae</taxon>
        <taxon>Paenibacillus</taxon>
    </lineage>
</organism>
<dbReference type="InterPro" id="IPR013324">
    <property type="entry name" value="RNA_pol_sigma_r3/r4-like"/>
</dbReference>
<comment type="caution">
    <text evidence="7">The sequence shown here is derived from an EMBL/GenBank/DDBJ whole genome shotgun (WGS) entry which is preliminary data.</text>
</comment>
<dbReference type="SUPFAM" id="SSF88946">
    <property type="entry name" value="Sigma2 domain of RNA polymerase sigma factors"/>
    <property type="match status" value="1"/>
</dbReference>
<dbReference type="PANTHER" id="PTHR43133">
    <property type="entry name" value="RNA POLYMERASE ECF-TYPE SIGMA FACTO"/>
    <property type="match status" value="1"/>
</dbReference>
<dbReference type="Gene3D" id="1.10.10.10">
    <property type="entry name" value="Winged helix-like DNA-binding domain superfamily/Winged helix DNA-binding domain"/>
    <property type="match status" value="1"/>
</dbReference>
<evidence type="ECO:0000313" key="7">
    <source>
        <dbReference type="EMBL" id="MCY9519237.1"/>
    </source>
</evidence>
<reference evidence="7 8" key="1">
    <citation type="submission" date="2022-05" db="EMBL/GenBank/DDBJ databases">
        <title>Genome Sequencing of Bee-Associated Microbes.</title>
        <authorList>
            <person name="Dunlap C."/>
        </authorList>
    </citation>
    <scope>NUCLEOTIDE SEQUENCE [LARGE SCALE GENOMIC DNA]</scope>
    <source>
        <strain evidence="7 8">NRRL NRS-1438</strain>
    </source>
</reference>
<evidence type="ECO:0000256" key="4">
    <source>
        <dbReference type="ARBA" id="ARBA00023163"/>
    </source>
</evidence>
<dbReference type="SUPFAM" id="SSF88659">
    <property type="entry name" value="Sigma3 and sigma4 domains of RNA polymerase sigma factors"/>
    <property type="match status" value="1"/>
</dbReference>
<feature type="domain" description="RNA polymerase sigma-70 region 2" evidence="5">
    <location>
        <begin position="28"/>
        <end position="90"/>
    </location>
</feature>
<protein>
    <submittedName>
        <fullName evidence="7">Sigma-70 family RNA polymerase sigma factor</fullName>
    </submittedName>
</protein>
<dbReference type="CDD" id="cd06171">
    <property type="entry name" value="Sigma70_r4"/>
    <property type="match status" value="1"/>
</dbReference>
<keyword evidence="2" id="KW-0805">Transcription regulation</keyword>
<evidence type="ECO:0000256" key="1">
    <source>
        <dbReference type="ARBA" id="ARBA00010641"/>
    </source>
</evidence>
<dbReference type="InterPro" id="IPR039425">
    <property type="entry name" value="RNA_pol_sigma-70-like"/>
</dbReference>
<dbReference type="InterPro" id="IPR014284">
    <property type="entry name" value="RNA_pol_sigma-70_dom"/>
</dbReference>
<dbReference type="Gene3D" id="1.10.1740.10">
    <property type="match status" value="1"/>
</dbReference>
<evidence type="ECO:0000259" key="6">
    <source>
        <dbReference type="Pfam" id="PF08281"/>
    </source>
</evidence>
<evidence type="ECO:0000259" key="5">
    <source>
        <dbReference type="Pfam" id="PF04542"/>
    </source>
</evidence>
<dbReference type="NCBIfam" id="TIGR02937">
    <property type="entry name" value="sigma70-ECF"/>
    <property type="match status" value="1"/>
</dbReference>
<feature type="domain" description="RNA polymerase sigma factor 70 region 4 type 2" evidence="6">
    <location>
        <begin position="114"/>
        <end position="165"/>
    </location>
</feature>
<evidence type="ECO:0000256" key="3">
    <source>
        <dbReference type="ARBA" id="ARBA00023082"/>
    </source>
</evidence>
<dbReference type="InterPro" id="IPR036388">
    <property type="entry name" value="WH-like_DNA-bd_sf"/>
</dbReference>
<keyword evidence="4" id="KW-0804">Transcription</keyword>
<gene>
    <name evidence="7" type="ORF">M5X09_06005</name>
</gene>
<evidence type="ECO:0000256" key="2">
    <source>
        <dbReference type="ARBA" id="ARBA00023015"/>
    </source>
</evidence>